<evidence type="ECO:0000313" key="10">
    <source>
        <dbReference type="Proteomes" id="UP001058271"/>
    </source>
</evidence>
<evidence type="ECO:0000256" key="7">
    <source>
        <dbReference type="SAM" id="Phobius"/>
    </source>
</evidence>
<proteinExistence type="inferred from homology"/>
<dbReference type="PANTHER" id="PTHR38459">
    <property type="entry name" value="PROPHAGE BACTOPRENOL-LINKED GLUCOSE TRANSLOCASE HOMOLOG"/>
    <property type="match status" value="1"/>
</dbReference>
<feature type="domain" description="GtrA/DPMS transmembrane" evidence="8">
    <location>
        <begin position="10"/>
        <end position="123"/>
    </location>
</feature>
<evidence type="ECO:0000256" key="4">
    <source>
        <dbReference type="ARBA" id="ARBA00022989"/>
    </source>
</evidence>
<evidence type="ECO:0000259" key="8">
    <source>
        <dbReference type="Pfam" id="PF04138"/>
    </source>
</evidence>
<evidence type="ECO:0000256" key="1">
    <source>
        <dbReference type="ARBA" id="ARBA00004141"/>
    </source>
</evidence>
<dbReference type="InterPro" id="IPR007267">
    <property type="entry name" value="GtrA_DPMS_TM"/>
</dbReference>
<feature type="compositionally biased region" description="Basic residues" evidence="6">
    <location>
        <begin position="194"/>
        <end position="203"/>
    </location>
</feature>
<keyword evidence="10" id="KW-1185">Reference proteome</keyword>
<keyword evidence="3 7" id="KW-0812">Transmembrane</keyword>
<sequence>MTHYLNRLSRFSLVGASGVVVNNVALLVLHGLLGLALLPATVASVEIALVSNYILHELWTFRRRSLSLQRFAYYSLAGLAALPVNVVVVQILVGLGMHYLPANLVGIGAGFAVNFAVSSKWIWSERTDGADRVDRRHPDLATTDGASGARLISDDLYLGPARGGRQGTGARSTCYAATLLHRHPPSAPRGGGHPSHHRPRRVR</sequence>
<dbReference type="PANTHER" id="PTHR38459:SF1">
    <property type="entry name" value="PROPHAGE BACTOPRENOL-LINKED GLUCOSE TRANSLOCASE HOMOLOG"/>
    <property type="match status" value="1"/>
</dbReference>
<name>A0ABY5YYZ5_9ACTN</name>
<protein>
    <submittedName>
        <fullName evidence="9">GtrA family protein</fullName>
    </submittedName>
</protein>
<dbReference type="Proteomes" id="UP001058271">
    <property type="component" value="Chromosome"/>
</dbReference>
<dbReference type="EMBL" id="CP073721">
    <property type="protein sequence ID" value="UWZ34971.1"/>
    <property type="molecule type" value="Genomic_DNA"/>
</dbReference>
<dbReference type="Pfam" id="PF04138">
    <property type="entry name" value="GtrA_DPMS_TM"/>
    <property type="match status" value="1"/>
</dbReference>
<accession>A0ABY5YYZ5</accession>
<dbReference type="RefSeq" id="WP_260724314.1">
    <property type="nucleotide sequence ID" value="NZ_BAAABS010000082.1"/>
</dbReference>
<reference evidence="9" key="1">
    <citation type="submission" date="2021-04" db="EMBL/GenBank/DDBJ databases">
        <title>Biosynthetic gene clusters of Dactylosporangioum roseum.</title>
        <authorList>
            <person name="Hartkoorn R.C."/>
            <person name="Beaudoing E."/>
            <person name="Hot D."/>
            <person name="Moureu S."/>
        </authorList>
    </citation>
    <scope>NUCLEOTIDE SEQUENCE</scope>
    <source>
        <strain evidence="9">NRRL B-16295</strain>
    </source>
</reference>
<feature type="transmembrane region" description="Helical" evidence="7">
    <location>
        <begin position="99"/>
        <end position="117"/>
    </location>
</feature>
<dbReference type="InterPro" id="IPR051401">
    <property type="entry name" value="GtrA_CellWall_Glycosyl"/>
</dbReference>
<comment type="similarity">
    <text evidence="2">Belongs to the GtrA family.</text>
</comment>
<keyword evidence="4 7" id="KW-1133">Transmembrane helix</keyword>
<evidence type="ECO:0000256" key="5">
    <source>
        <dbReference type="ARBA" id="ARBA00023136"/>
    </source>
</evidence>
<feature type="region of interest" description="Disordered" evidence="6">
    <location>
        <begin position="181"/>
        <end position="203"/>
    </location>
</feature>
<evidence type="ECO:0000256" key="2">
    <source>
        <dbReference type="ARBA" id="ARBA00009399"/>
    </source>
</evidence>
<evidence type="ECO:0000256" key="6">
    <source>
        <dbReference type="SAM" id="MobiDB-lite"/>
    </source>
</evidence>
<evidence type="ECO:0000313" key="9">
    <source>
        <dbReference type="EMBL" id="UWZ34971.1"/>
    </source>
</evidence>
<gene>
    <name evidence="9" type="ORF">Drose_27915</name>
</gene>
<organism evidence="9 10">
    <name type="scientific">Dactylosporangium roseum</name>
    <dbReference type="NCBI Taxonomy" id="47989"/>
    <lineage>
        <taxon>Bacteria</taxon>
        <taxon>Bacillati</taxon>
        <taxon>Actinomycetota</taxon>
        <taxon>Actinomycetes</taxon>
        <taxon>Micromonosporales</taxon>
        <taxon>Micromonosporaceae</taxon>
        <taxon>Dactylosporangium</taxon>
    </lineage>
</organism>
<feature type="transmembrane region" description="Helical" evidence="7">
    <location>
        <begin position="12"/>
        <end position="32"/>
    </location>
</feature>
<comment type="subcellular location">
    <subcellularLocation>
        <location evidence="1">Membrane</location>
        <topology evidence="1">Multi-pass membrane protein</topology>
    </subcellularLocation>
</comment>
<feature type="transmembrane region" description="Helical" evidence="7">
    <location>
        <begin position="38"/>
        <end position="59"/>
    </location>
</feature>
<evidence type="ECO:0000256" key="3">
    <source>
        <dbReference type="ARBA" id="ARBA00022692"/>
    </source>
</evidence>
<feature type="transmembrane region" description="Helical" evidence="7">
    <location>
        <begin position="71"/>
        <end position="93"/>
    </location>
</feature>
<keyword evidence="5 7" id="KW-0472">Membrane</keyword>